<keyword evidence="3" id="KW-1185">Reference proteome</keyword>
<feature type="chain" id="PRO_5023110841" description="PEP-CTERM protein-sorting domain-containing protein" evidence="1">
    <location>
        <begin position="24"/>
        <end position="216"/>
    </location>
</feature>
<dbReference type="KEGG" id="smam:Mal15_19660"/>
<evidence type="ECO:0008006" key="4">
    <source>
        <dbReference type="Google" id="ProtNLM"/>
    </source>
</evidence>
<dbReference type="EMBL" id="CP036264">
    <property type="protein sequence ID" value="QEF97920.1"/>
    <property type="molecule type" value="Genomic_DNA"/>
</dbReference>
<accession>A0A5B9MD89</accession>
<dbReference type="Proteomes" id="UP000321353">
    <property type="component" value="Chromosome"/>
</dbReference>
<reference evidence="2 3" key="1">
    <citation type="submission" date="2019-02" db="EMBL/GenBank/DDBJ databases">
        <title>Planctomycetal bacteria perform biofilm scaping via a novel small molecule.</title>
        <authorList>
            <person name="Jeske O."/>
            <person name="Boedeker C."/>
            <person name="Wiegand S."/>
            <person name="Breitling P."/>
            <person name="Kallscheuer N."/>
            <person name="Jogler M."/>
            <person name="Rohde M."/>
            <person name="Petersen J."/>
            <person name="Medema M.H."/>
            <person name="Surup F."/>
            <person name="Jogler C."/>
        </authorList>
    </citation>
    <scope>NUCLEOTIDE SEQUENCE [LARGE SCALE GENOMIC DNA]</scope>
    <source>
        <strain evidence="2 3">Mal15</strain>
    </source>
</reference>
<proteinExistence type="predicted"/>
<evidence type="ECO:0000313" key="2">
    <source>
        <dbReference type="EMBL" id="QEF97920.1"/>
    </source>
</evidence>
<dbReference type="AlphaFoldDB" id="A0A5B9MD89"/>
<organism evidence="2 3">
    <name type="scientific">Stieleria maiorica</name>
    <dbReference type="NCBI Taxonomy" id="2795974"/>
    <lineage>
        <taxon>Bacteria</taxon>
        <taxon>Pseudomonadati</taxon>
        <taxon>Planctomycetota</taxon>
        <taxon>Planctomycetia</taxon>
        <taxon>Pirellulales</taxon>
        <taxon>Pirellulaceae</taxon>
        <taxon>Stieleria</taxon>
    </lineage>
</organism>
<evidence type="ECO:0000313" key="3">
    <source>
        <dbReference type="Proteomes" id="UP000321353"/>
    </source>
</evidence>
<evidence type="ECO:0000256" key="1">
    <source>
        <dbReference type="SAM" id="SignalP"/>
    </source>
</evidence>
<name>A0A5B9MD89_9BACT</name>
<feature type="signal peptide" evidence="1">
    <location>
        <begin position="1"/>
        <end position="23"/>
    </location>
</feature>
<sequence precursor="true">MLQFIFKSVASLVLIIVCRPAIAAPVSFLPIAEAHIIDSDGNGVFETIFDDPSFALSIRRFDGTVQDRTVIEYDLSSISGDVHVTSARLDFRVTAIPLAGSGAVSIGGYAGNGTIELADAANPVLAIGSYDAMTEGLGLTSVNLDPAFFQNQLAGTAPIGLRLESAVNEVNTSISQSSPAPTLVLDVVAVPEPCLLGLLTIFIAGCSLSRRSRTAT</sequence>
<gene>
    <name evidence="2" type="ORF">Mal15_19660</name>
</gene>
<protein>
    <recommendedName>
        <fullName evidence="4">PEP-CTERM protein-sorting domain-containing protein</fullName>
    </recommendedName>
</protein>
<keyword evidence="1" id="KW-0732">Signal</keyword>